<evidence type="ECO:0000313" key="1">
    <source>
        <dbReference type="EMBL" id="PMD27626.1"/>
    </source>
</evidence>
<dbReference type="AlphaFoldDB" id="A0A2J6QMZ7"/>
<evidence type="ECO:0000313" key="2">
    <source>
        <dbReference type="Proteomes" id="UP000235672"/>
    </source>
</evidence>
<organism evidence="1 2">
    <name type="scientific">Hyaloscypha hepaticicola</name>
    <dbReference type="NCBI Taxonomy" id="2082293"/>
    <lineage>
        <taxon>Eukaryota</taxon>
        <taxon>Fungi</taxon>
        <taxon>Dikarya</taxon>
        <taxon>Ascomycota</taxon>
        <taxon>Pezizomycotina</taxon>
        <taxon>Leotiomycetes</taxon>
        <taxon>Helotiales</taxon>
        <taxon>Hyaloscyphaceae</taxon>
        <taxon>Hyaloscypha</taxon>
    </lineage>
</organism>
<gene>
    <name evidence="1" type="ORF">NA56DRAFT_696636</name>
</gene>
<dbReference type="EMBL" id="KZ613465">
    <property type="protein sequence ID" value="PMD27626.1"/>
    <property type="molecule type" value="Genomic_DNA"/>
</dbReference>
<keyword evidence="2" id="KW-1185">Reference proteome</keyword>
<proteinExistence type="predicted"/>
<sequence>MHLFLAKIQQSLTYFDLSAAPDNSNRCVARGADTTMLFRGLLTRGKCFLWRGHAAPKPEWLKSPRSPDYFIGVDSATAGWSAIAIPFLREQTAASGQVSRLSSESGGKKVAGKHTTTLMWGRVVSSPNLTAARITVYQTSVGTMDDGRWTTYCTFGSSWPL</sequence>
<dbReference type="Proteomes" id="UP000235672">
    <property type="component" value="Unassembled WGS sequence"/>
</dbReference>
<protein>
    <submittedName>
        <fullName evidence="1">Uncharacterized protein</fullName>
    </submittedName>
</protein>
<reference evidence="1 2" key="1">
    <citation type="submission" date="2016-05" db="EMBL/GenBank/DDBJ databases">
        <title>A degradative enzymes factory behind the ericoid mycorrhizal symbiosis.</title>
        <authorList>
            <consortium name="DOE Joint Genome Institute"/>
            <person name="Martino E."/>
            <person name="Morin E."/>
            <person name="Grelet G."/>
            <person name="Kuo A."/>
            <person name="Kohler A."/>
            <person name="Daghino S."/>
            <person name="Barry K."/>
            <person name="Choi C."/>
            <person name="Cichocki N."/>
            <person name="Clum A."/>
            <person name="Copeland A."/>
            <person name="Hainaut M."/>
            <person name="Haridas S."/>
            <person name="Labutti K."/>
            <person name="Lindquist E."/>
            <person name="Lipzen A."/>
            <person name="Khouja H.-R."/>
            <person name="Murat C."/>
            <person name="Ohm R."/>
            <person name="Olson A."/>
            <person name="Spatafora J."/>
            <person name="Veneault-Fourrey C."/>
            <person name="Henrissat B."/>
            <person name="Grigoriev I."/>
            <person name="Martin F."/>
            <person name="Perotto S."/>
        </authorList>
    </citation>
    <scope>NUCLEOTIDE SEQUENCE [LARGE SCALE GENOMIC DNA]</scope>
    <source>
        <strain evidence="1 2">UAMH 7357</strain>
    </source>
</reference>
<accession>A0A2J6QMZ7</accession>
<name>A0A2J6QMZ7_9HELO</name>